<comment type="caution">
    <text evidence="1">The sequence shown here is derived from an EMBL/GenBank/DDBJ whole genome shotgun (WGS) entry which is preliminary data.</text>
</comment>
<sequence>FLRSSLSISPESSLSLFSLLKISLICNTNIAWEIILYYYKGDSKLQTSRRSSMRRDLFIWWSCEAKDEVSEVSPHTHEYVTFSWFNSLQITCKDPMANHLMIPHKTKRGAKVLGD</sequence>
<accession>A0A7J7LFV1</accession>
<feature type="non-terminal residue" evidence="1">
    <location>
        <position position="115"/>
    </location>
</feature>
<reference evidence="1 2" key="1">
    <citation type="journal article" date="2020" name="IScience">
        <title>Genome Sequencing of the Endangered Kingdonia uniflora (Circaeasteraceae, Ranunculales) Reveals Potential Mechanisms of Evolutionary Specialization.</title>
        <authorList>
            <person name="Sun Y."/>
            <person name="Deng T."/>
            <person name="Zhang A."/>
            <person name="Moore M.J."/>
            <person name="Landis J.B."/>
            <person name="Lin N."/>
            <person name="Zhang H."/>
            <person name="Zhang X."/>
            <person name="Huang J."/>
            <person name="Zhang X."/>
            <person name="Sun H."/>
            <person name="Wang H."/>
        </authorList>
    </citation>
    <scope>NUCLEOTIDE SEQUENCE [LARGE SCALE GENOMIC DNA]</scope>
    <source>
        <strain evidence="1">TB1705</strain>
        <tissue evidence="1">Leaf</tissue>
    </source>
</reference>
<keyword evidence="2" id="KW-1185">Reference proteome</keyword>
<dbReference type="AlphaFoldDB" id="A0A7J7LFV1"/>
<gene>
    <name evidence="1" type="ORF">GIB67_021565</name>
</gene>
<name>A0A7J7LFV1_9MAGN</name>
<dbReference type="Proteomes" id="UP000541444">
    <property type="component" value="Unassembled WGS sequence"/>
</dbReference>
<organism evidence="1 2">
    <name type="scientific">Kingdonia uniflora</name>
    <dbReference type="NCBI Taxonomy" id="39325"/>
    <lineage>
        <taxon>Eukaryota</taxon>
        <taxon>Viridiplantae</taxon>
        <taxon>Streptophyta</taxon>
        <taxon>Embryophyta</taxon>
        <taxon>Tracheophyta</taxon>
        <taxon>Spermatophyta</taxon>
        <taxon>Magnoliopsida</taxon>
        <taxon>Ranunculales</taxon>
        <taxon>Circaeasteraceae</taxon>
        <taxon>Kingdonia</taxon>
    </lineage>
</organism>
<dbReference type="EMBL" id="JACGCM010002309">
    <property type="protein sequence ID" value="KAF6141551.1"/>
    <property type="molecule type" value="Genomic_DNA"/>
</dbReference>
<protein>
    <submittedName>
        <fullName evidence="1">Uncharacterized protein</fullName>
    </submittedName>
</protein>
<evidence type="ECO:0000313" key="2">
    <source>
        <dbReference type="Proteomes" id="UP000541444"/>
    </source>
</evidence>
<proteinExistence type="predicted"/>
<evidence type="ECO:0000313" key="1">
    <source>
        <dbReference type="EMBL" id="KAF6141551.1"/>
    </source>
</evidence>